<dbReference type="InterPro" id="IPR000953">
    <property type="entry name" value="Chromo/chromo_shadow_dom"/>
</dbReference>
<dbReference type="EMBL" id="JAROKS010000016">
    <property type="protein sequence ID" value="KAK1795350.1"/>
    <property type="molecule type" value="Genomic_DNA"/>
</dbReference>
<dbReference type="PANTHER" id="PTHR15503:SF22">
    <property type="entry name" value="TRANSPOSON TY3-I GAG POLYPROTEIN"/>
    <property type="match status" value="1"/>
</dbReference>
<gene>
    <name evidence="3" type="ORF">P4O66_010526</name>
</gene>
<dbReference type="InterPro" id="IPR023780">
    <property type="entry name" value="Chromo_domain"/>
</dbReference>
<protein>
    <recommendedName>
        <fullName evidence="2">Chromo domain-containing protein</fullName>
    </recommendedName>
</protein>
<dbReference type="Pfam" id="PF00385">
    <property type="entry name" value="Chromo"/>
    <property type="match status" value="1"/>
</dbReference>
<dbReference type="InterPro" id="IPR032567">
    <property type="entry name" value="RTL1-rel"/>
</dbReference>
<dbReference type="SUPFAM" id="SSF56672">
    <property type="entry name" value="DNA/RNA polymerases"/>
    <property type="match status" value="1"/>
</dbReference>
<dbReference type="InterPro" id="IPR043502">
    <property type="entry name" value="DNA/RNA_pol_sf"/>
</dbReference>
<dbReference type="SUPFAM" id="SSF54160">
    <property type="entry name" value="Chromo domain-like"/>
    <property type="match status" value="1"/>
</dbReference>
<name>A0AAD8ZCP5_9TELE</name>
<dbReference type="Proteomes" id="UP001239994">
    <property type="component" value="Unassembled WGS sequence"/>
</dbReference>
<keyword evidence="4" id="KW-1185">Reference proteome</keyword>
<accession>A0AAD8ZCP5</accession>
<feature type="non-terminal residue" evidence="3">
    <location>
        <position position="1"/>
    </location>
</feature>
<reference evidence="3" key="1">
    <citation type="submission" date="2023-03" db="EMBL/GenBank/DDBJ databases">
        <title>Electrophorus voltai genome.</title>
        <authorList>
            <person name="Bian C."/>
        </authorList>
    </citation>
    <scope>NUCLEOTIDE SEQUENCE</scope>
    <source>
        <strain evidence="3">CB-2022</strain>
        <tissue evidence="3">Muscle</tissue>
    </source>
</reference>
<evidence type="ECO:0000313" key="3">
    <source>
        <dbReference type="EMBL" id="KAK1795350.1"/>
    </source>
</evidence>
<evidence type="ECO:0000313" key="4">
    <source>
        <dbReference type="Proteomes" id="UP001239994"/>
    </source>
</evidence>
<dbReference type="GO" id="GO:0005634">
    <property type="term" value="C:nucleus"/>
    <property type="evidence" value="ECO:0007669"/>
    <property type="project" value="UniProtKB-SubCell"/>
</dbReference>
<sequence>TSLRFQQTKSHILPPHCICDYSIELLEGATLPKAHVYPLSQQEERAMGTYIKEALNQGFNQPSTSPFASGFFFVKKDRGLFLCIDYRNLNQITKNIEMAQNSLTSSSMGIMPFECCLSYQPPVTPWTLVTTDISAVDEWMQRSETVWEDTHQRIEHALAWYKEMEERHRVYQPGVYHQYTSLETGYVYLHEISVNPALVMSWVPSTSVPLKLSSILSFQVPWMKCLWTMSLPLTMTVYAVRRILDSRRCGGTIQYLVDWEGFGPEEQSWVPHCDVLDPRPPFRVPRLVS</sequence>
<dbReference type="SMART" id="SM00298">
    <property type="entry name" value="CHROMO"/>
    <property type="match status" value="1"/>
</dbReference>
<dbReference type="PANTHER" id="PTHR15503">
    <property type="entry name" value="LDOC1 RELATED"/>
    <property type="match status" value="1"/>
</dbReference>
<evidence type="ECO:0000256" key="1">
    <source>
        <dbReference type="ARBA" id="ARBA00004123"/>
    </source>
</evidence>
<comment type="caution">
    <text evidence="3">The sequence shown here is derived from an EMBL/GenBank/DDBJ whole genome shotgun (WGS) entry which is preliminary data.</text>
</comment>
<organism evidence="3 4">
    <name type="scientific">Electrophorus voltai</name>
    <dbReference type="NCBI Taxonomy" id="2609070"/>
    <lineage>
        <taxon>Eukaryota</taxon>
        <taxon>Metazoa</taxon>
        <taxon>Chordata</taxon>
        <taxon>Craniata</taxon>
        <taxon>Vertebrata</taxon>
        <taxon>Euteleostomi</taxon>
        <taxon>Actinopterygii</taxon>
        <taxon>Neopterygii</taxon>
        <taxon>Teleostei</taxon>
        <taxon>Ostariophysi</taxon>
        <taxon>Gymnotiformes</taxon>
        <taxon>Gymnotoidei</taxon>
        <taxon>Gymnotidae</taxon>
        <taxon>Electrophorus</taxon>
    </lineage>
</organism>
<dbReference type="Gene3D" id="3.10.10.10">
    <property type="entry name" value="HIV Type 1 Reverse Transcriptase, subunit A, domain 1"/>
    <property type="match status" value="1"/>
</dbReference>
<dbReference type="AlphaFoldDB" id="A0AAD8ZCP5"/>
<dbReference type="PROSITE" id="PS50013">
    <property type="entry name" value="CHROMO_2"/>
    <property type="match status" value="1"/>
</dbReference>
<evidence type="ECO:0000259" key="2">
    <source>
        <dbReference type="PROSITE" id="PS50013"/>
    </source>
</evidence>
<dbReference type="InterPro" id="IPR016197">
    <property type="entry name" value="Chromo-like_dom_sf"/>
</dbReference>
<feature type="domain" description="Chromo" evidence="2">
    <location>
        <begin position="238"/>
        <end position="289"/>
    </location>
</feature>
<comment type="subcellular location">
    <subcellularLocation>
        <location evidence="1">Nucleus</location>
    </subcellularLocation>
</comment>
<dbReference type="Gene3D" id="2.40.50.40">
    <property type="match status" value="1"/>
</dbReference>
<proteinExistence type="predicted"/>